<proteinExistence type="predicted"/>
<evidence type="ECO:0000313" key="1">
    <source>
        <dbReference type="EMBL" id="UQS24217.1"/>
    </source>
</evidence>
<dbReference type="InterPro" id="IPR007061">
    <property type="entry name" value="MST-like"/>
</dbReference>
<dbReference type="SUPFAM" id="SSF109854">
    <property type="entry name" value="DinB/YfiT-like putative metalloenzymes"/>
    <property type="match status" value="1"/>
</dbReference>
<dbReference type="InterPro" id="IPR034660">
    <property type="entry name" value="DinB/YfiT-like"/>
</dbReference>
<sequence>MTVADLVIDGFDRVQEVVHEAVDGLTEDQLAQRLDEGANSIAWLVWHLTRVQDDHIADLAGTPQVWTEEGWHERFGLPFGPGATGYGHRSKDVAAVRAEAKLLAGYHDAVHDSTVSWLGGLRESQLDQVVDEAWDPPVTLGVRLVSILSDDLQHAGQAAFIRGILERR</sequence>
<keyword evidence="2" id="KW-1185">Reference proteome</keyword>
<reference evidence="1" key="1">
    <citation type="submission" date="2022-01" db="EMBL/GenBank/DDBJ databases">
        <title>PSI-footprinting approach for the identification of protein synthesis inhibitor producers.</title>
        <authorList>
            <person name="Handel F."/>
            <person name="Kulik A."/>
            <person name="Wex K.W."/>
            <person name="Berscheid A."/>
            <person name="Saur J.S."/>
            <person name="Winkler A."/>
            <person name="Wibberg D."/>
            <person name="Kalinowski J."/>
            <person name="Broetz-Oesterhelt H."/>
            <person name="Mast Y."/>
        </authorList>
    </citation>
    <scope>NUCLEOTIDE SEQUENCE</scope>
    <source>
        <strain evidence="1">KNN 49.3e</strain>
    </source>
</reference>
<name>A0ABY4NVW6_9PSEU</name>
<dbReference type="Pfam" id="PF04978">
    <property type="entry name" value="MST"/>
    <property type="match status" value="1"/>
</dbReference>
<organism evidence="1 2">
    <name type="scientific">Amycolatopsis thermalba</name>
    <dbReference type="NCBI Taxonomy" id="944492"/>
    <lineage>
        <taxon>Bacteria</taxon>
        <taxon>Bacillati</taxon>
        <taxon>Actinomycetota</taxon>
        <taxon>Actinomycetes</taxon>
        <taxon>Pseudonocardiales</taxon>
        <taxon>Pseudonocardiaceae</taxon>
        <taxon>Amycolatopsis</taxon>
    </lineage>
</organism>
<dbReference type="Gene3D" id="1.20.120.450">
    <property type="entry name" value="dinb family like domain"/>
    <property type="match status" value="1"/>
</dbReference>
<accession>A0ABY4NVW6</accession>
<dbReference type="EMBL" id="CP091196">
    <property type="protein sequence ID" value="UQS24217.1"/>
    <property type="molecule type" value="Genomic_DNA"/>
</dbReference>
<dbReference type="RefSeq" id="WP_198958250.1">
    <property type="nucleotide sequence ID" value="NZ_CP091196.1"/>
</dbReference>
<evidence type="ECO:0000313" key="2">
    <source>
        <dbReference type="Proteomes" id="UP000830158"/>
    </source>
</evidence>
<dbReference type="Proteomes" id="UP000830158">
    <property type="component" value="Chromosome"/>
</dbReference>
<dbReference type="NCBIfam" id="NF047843">
    <property type="entry name" value="MST_Rv0443"/>
    <property type="match status" value="1"/>
</dbReference>
<protein>
    <submittedName>
        <fullName evidence="1">DinB family protein</fullName>
    </submittedName>
</protein>
<gene>
    <name evidence="1" type="ORF">L1857_15975</name>
</gene>